<comment type="cofactor">
    <cofactor evidence="2">
        <name>Mn(2+)</name>
        <dbReference type="ChEBI" id="CHEBI:29035"/>
    </cofactor>
</comment>
<evidence type="ECO:0000256" key="8">
    <source>
        <dbReference type="ARBA" id="ARBA00023004"/>
    </source>
</evidence>
<evidence type="ECO:0000313" key="12">
    <source>
        <dbReference type="Proteomes" id="UP001174909"/>
    </source>
</evidence>
<organism evidence="11 12">
    <name type="scientific">Geodia barretti</name>
    <name type="common">Barrett's horny sponge</name>
    <dbReference type="NCBI Taxonomy" id="519541"/>
    <lineage>
        <taxon>Eukaryota</taxon>
        <taxon>Metazoa</taxon>
        <taxon>Porifera</taxon>
        <taxon>Demospongiae</taxon>
        <taxon>Heteroscleromorpha</taxon>
        <taxon>Tetractinellida</taxon>
        <taxon>Astrophorina</taxon>
        <taxon>Geodiidae</taxon>
        <taxon>Geodia</taxon>
    </lineage>
</organism>
<comment type="caution">
    <text evidence="11">The sequence shown here is derived from an EMBL/GenBank/DDBJ whole genome shotgun (WGS) entry which is preliminary data.</text>
</comment>
<dbReference type="GO" id="GO:0008927">
    <property type="term" value="F:mannonate dehydratase activity"/>
    <property type="evidence" value="ECO:0007669"/>
    <property type="project" value="UniProtKB-EC"/>
</dbReference>
<comment type="similarity">
    <text evidence="6">Belongs to the mannonate dehydratase family.</text>
</comment>
<dbReference type="PANTHER" id="PTHR30387">
    <property type="entry name" value="MANNONATE DEHYDRATASE"/>
    <property type="match status" value="1"/>
</dbReference>
<protein>
    <recommendedName>
        <fullName evidence="7">mannonate dehydratase</fullName>
        <ecNumber evidence="7">4.2.1.8</ecNumber>
    </recommendedName>
</protein>
<evidence type="ECO:0000256" key="2">
    <source>
        <dbReference type="ARBA" id="ARBA00001936"/>
    </source>
</evidence>
<dbReference type="Pfam" id="PF03786">
    <property type="entry name" value="UxuA"/>
    <property type="match status" value="1"/>
</dbReference>
<comment type="function">
    <text evidence="4">Catalyzes the dehydration of D-mannonate.</text>
</comment>
<gene>
    <name evidence="11" type="ORF">GBAR_LOCUS16896</name>
</gene>
<keyword evidence="9" id="KW-0464">Manganese</keyword>
<dbReference type="Gene3D" id="3.20.20.150">
    <property type="entry name" value="Divalent-metal-dependent TIM barrel enzymes"/>
    <property type="match status" value="1"/>
</dbReference>
<evidence type="ECO:0000256" key="1">
    <source>
        <dbReference type="ARBA" id="ARBA00001794"/>
    </source>
</evidence>
<keyword evidence="8" id="KW-0408">Iron</keyword>
<evidence type="ECO:0000256" key="4">
    <source>
        <dbReference type="ARBA" id="ARBA00002713"/>
    </source>
</evidence>
<comment type="pathway">
    <text evidence="5">Carbohydrate metabolism; pentose and glucuronate interconversion.</text>
</comment>
<evidence type="ECO:0000256" key="5">
    <source>
        <dbReference type="ARBA" id="ARBA00004892"/>
    </source>
</evidence>
<dbReference type="GO" id="GO:0030145">
    <property type="term" value="F:manganese ion binding"/>
    <property type="evidence" value="ECO:0007669"/>
    <property type="project" value="TreeGrafter"/>
</dbReference>
<comment type="cofactor">
    <cofactor evidence="3">
        <name>Fe(2+)</name>
        <dbReference type="ChEBI" id="CHEBI:29033"/>
    </cofactor>
</comment>
<dbReference type="PANTHER" id="PTHR30387:SF2">
    <property type="entry name" value="MANNONATE DEHYDRATASE"/>
    <property type="match status" value="1"/>
</dbReference>
<dbReference type="GO" id="GO:0042840">
    <property type="term" value="P:D-glucuronate catabolic process"/>
    <property type="evidence" value="ECO:0007669"/>
    <property type="project" value="TreeGrafter"/>
</dbReference>
<proteinExistence type="inferred from homology"/>
<evidence type="ECO:0000256" key="10">
    <source>
        <dbReference type="ARBA" id="ARBA00023239"/>
    </source>
</evidence>
<dbReference type="EC" id="4.2.1.8" evidence="7"/>
<keyword evidence="12" id="KW-1185">Reference proteome</keyword>
<dbReference type="AlphaFoldDB" id="A0AA35WR70"/>
<dbReference type="EMBL" id="CASHTH010002436">
    <property type="protein sequence ID" value="CAI8029784.1"/>
    <property type="molecule type" value="Genomic_DNA"/>
</dbReference>
<name>A0AA35WR70_GEOBA</name>
<dbReference type="InterPro" id="IPR004628">
    <property type="entry name" value="Man_deHydtase"/>
</dbReference>
<dbReference type="GO" id="GO:0008198">
    <property type="term" value="F:ferrous iron binding"/>
    <property type="evidence" value="ECO:0007669"/>
    <property type="project" value="TreeGrafter"/>
</dbReference>
<comment type="catalytic activity">
    <reaction evidence="1">
        <text>D-mannonate = 2-dehydro-3-deoxy-D-gluconate + H2O</text>
        <dbReference type="Rhea" id="RHEA:20097"/>
        <dbReference type="ChEBI" id="CHEBI:15377"/>
        <dbReference type="ChEBI" id="CHEBI:17767"/>
        <dbReference type="ChEBI" id="CHEBI:57990"/>
        <dbReference type="EC" id="4.2.1.8"/>
    </reaction>
</comment>
<evidence type="ECO:0000256" key="3">
    <source>
        <dbReference type="ARBA" id="ARBA00001954"/>
    </source>
</evidence>
<sequence>MKISVWDGGLSDSYLKQVTQLGADCIDFGGGNAFPGVEEQGYPDLDELLKIKKRIRSWGLDINRVTLPNITEKFMQGQPDGEKELENTCHALRVFAEAGVPIARQRFWGDTFDYLMTRYSSVHRGGYTSRGESRAATENPPATPTMETLDEWWKRFTEVYGALVPIADEYDIKLAVHPSDVPNPDTPLGSLGFHRVTDTFPSRNVGYLYCCGTRAEAGGSAIVLDEINNYGRKGRIFMVHLRNVRGSLATAGAFEEVLLDDGDMNAFKIVRELQKVGFDGCINADHIPKLEGNVGLAYSVGYIKALFAALAA</sequence>
<evidence type="ECO:0000256" key="9">
    <source>
        <dbReference type="ARBA" id="ARBA00023211"/>
    </source>
</evidence>
<accession>A0AA35WR70</accession>
<evidence type="ECO:0000256" key="6">
    <source>
        <dbReference type="ARBA" id="ARBA00007389"/>
    </source>
</evidence>
<evidence type="ECO:0000313" key="11">
    <source>
        <dbReference type="EMBL" id="CAI8029784.1"/>
    </source>
</evidence>
<dbReference type="Proteomes" id="UP001174909">
    <property type="component" value="Unassembled WGS sequence"/>
</dbReference>
<reference evidence="11" key="1">
    <citation type="submission" date="2023-03" db="EMBL/GenBank/DDBJ databases">
        <authorList>
            <person name="Steffen K."/>
            <person name="Cardenas P."/>
        </authorList>
    </citation>
    <scope>NUCLEOTIDE SEQUENCE</scope>
</reference>
<evidence type="ECO:0000256" key="7">
    <source>
        <dbReference type="ARBA" id="ARBA00012927"/>
    </source>
</evidence>
<dbReference type="InterPro" id="IPR036237">
    <property type="entry name" value="Xyl_isomerase-like_sf"/>
</dbReference>
<dbReference type="SUPFAM" id="SSF51658">
    <property type="entry name" value="Xylose isomerase-like"/>
    <property type="match status" value="1"/>
</dbReference>
<keyword evidence="10" id="KW-0456">Lyase</keyword>